<dbReference type="InterPro" id="IPR013216">
    <property type="entry name" value="Methyltransf_11"/>
</dbReference>
<dbReference type="PANTHER" id="PTHR43861">
    <property type="entry name" value="TRANS-ACONITATE 2-METHYLTRANSFERASE-RELATED"/>
    <property type="match status" value="1"/>
</dbReference>
<dbReference type="Pfam" id="PF08241">
    <property type="entry name" value="Methyltransf_11"/>
    <property type="match status" value="1"/>
</dbReference>
<dbReference type="EMBL" id="BAABRI010000003">
    <property type="protein sequence ID" value="GAA5481402.1"/>
    <property type="molecule type" value="Genomic_DNA"/>
</dbReference>
<reference evidence="2 3" key="1">
    <citation type="submission" date="2024-02" db="EMBL/GenBank/DDBJ databases">
        <title>Haloferula sargassicola NBRC 104335.</title>
        <authorList>
            <person name="Ichikawa N."/>
            <person name="Katano-Makiyama Y."/>
            <person name="Hidaka K."/>
        </authorList>
    </citation>
    <scope>NUCLEOTIDE SEQUENCE [LARGE SCALE GENOMIC DNA]</scope>
    <source>
        <strain evidence="2 3">NBRC 104335</strain>
    </source>
</reference>
<organism evidence="2 3">
    <name type="scientific">Haloferula sargassicola</name>
    <dbReference type="NCBI Taxonomy" id="490096"/>
    <lineage>
        <taxon>Bacteria</taxon>
        <taxon>Pseudomonadati</taxon>
        <taxon>Verrucomicrobiota</taxon>
        <taxon>Verrucomicrobiia</taxon>
        <taxon>Verrucomicrobiales</taxon>
        <taxon>Verrucomicrobiaceae</taxon>
        <taxon>Haloferula</taxon>
    </lineage>
</organism>
<accession>A0ABP9UL49</accession>
<proteinExistence type="predicted"/>
<evidence type="ECO:0000259" key="1">
    <source>
        <dbReference type="Pfam" id="PF08241"/>
    </source>
</evidence>
<keyword evidence="3" id="KW-1185">Reference proteome</keyword>
<dbReference type="InterPro" id="IPR029063">
    <property type="entry name" value="SAM-dependent_MTases_sf"/>
</dbReference>
<dbReference type="Gene3D" id="3.40.50.150">
    <property type="entry name" value="Vaccinia Virus protein VP39"/>
    <property type="match status" value="1"/>
</dbReference>
<protein>
    <recommendedName>
        <fullName evidence="1">Methyltransferase type 11 domain-containing protein</fullName>
    </recommendedName>
</protein>
<gene>
    <name evidence="2" type="ORF">Hsar01_00611</name>
</gene>
<dbReference type="CDD" id="cd02440">
    <property type="entry name" value="AdoMet_MTases"/>
    <property type="match status" value="1"/>
</dbReference>
<sequence length="358" mass="40728">MKVLRGESRHLYHIFAAGIRDDLKKKWESTGEKEFFRTLRYLASGSQLVAHDQSLLAEIINVGKKQLKLIESSSSAQTNPAFSELMGKLGAHVRTLILASEHKLDGIPDLAEKLVFPLEVDGALETEIRRLQDDFRRIDPNEKRVRRKQSCADAPTVDFYTRNSSDYFRQTAFLNLEEIYEKFRGAGLPRGALILDAGCGVGRDTRYFIQHGYRVVSFDASKGMVDLCNEYPFAYCVENEFRDLSFCEEFDAVWACASLLHVGRDLIQVSIERLVRALKPGGVFYASFKEAPGSSRKDSRCFHYYDQVFLDGLLAGKLGLEELEVWSNAPRKENDKSEFINYLYRKPKVVPLVKGLNT</sequence>
<dbReference type="PANTHER" id="PTHR43861:SF1">
    <property type="entry name" value="TRANS-ACONITATE 2-METHYLTRANSFERASE"/>
    <property type="match status" value="1"/>
</dbReference>
<name>A0ABP9UL49_9BACT</name>
<evidence type="ECO:0000313" key="2">
    <source>
        <dbReference type="EMBL" id="GAA5481402.1"/>
    </source>
</evidence>
<feature type="domain" description="Methyltransferase type 11" evidence="1">
    <location>
        <begin position="195"/>
        <end position="285"/>
    </location>
</feature>
<dbReference type="SUPFAM" id="SSF53335">
    <property type="entry name" value="S-adenosyl-L-methionine-dependent methyltransferases"/>
    <property type="match status" value="1"/>
</dbReference>
<evidence type="ECO:0000313" key="3">
    <source>
        <dbReference type="Proteomes" id="UP001476282"/>
    </source>
</evidence>
<dbReference type="Proteomes" id="UP001476282">
    <property type="component" value="Unassembled WGS sequence"/>
</dbReference>
<comment type="caution">
    <text evidence="2">The sequence shown here is derived from an EMBL/GenBank/DDBJ whole genome shotgun (WGS) entry which is preliminary data.</text>
</comment>